<dbReference type="InterPro" id="IPR036388">
    <property type="entry name" value="WH-like_DNA-bd_sf"/>
</dbReference>
<dbReference type="InterPro" id="IPR029016">
    <property type="entry name" value="GAF-like_dom_sf"/>
</dbReference>
<dbReference type="EMBL" id="JASNVH010000002">
    <property type="protein sequence ID" value="MDK4306168.1"/>
    <property type="molecule type" value="Genomic_DNA"/>
</dbReference>
<dbReference type="PROSITE" id="PS51077">
    <property type="entry name" value="HTH_ICLR"/>
    <property type="match status" value="1"/>
</dbReference>
<dbReference type="InterPro" id="IPR005471">
    <property type="entry name" value="Tscrpt_reg_IclR_N"/>
</dbReference>
<dbReference type="InterPro" id="IPR050707">
    <property type="entry name" value="HTH_MetabolicPath_Reg"/>
</dbReference>
<dbReference type="GO" id="GO:0003677">
    <property type="term" value="F:DNA binding"/>
    <property type="evidence" value="ECO:0007669"/>
    <property type="project" value="UniProtKB-KW"/>
</dbReference>
<dbReference type="RefSeq" id="WP_023019592.1">
    <property type="nucleotide sequence ID" value="NZ_CP137212.1"/>
</dbReference>
<keyword evidence="3" id="KW-0804">Transcription</keyword>
<dbReference type="Gene3D" id="1.10.10.10">
    <property type="entry name" value="Winged helix-like DNA-binding domain superfamily/Winged helix DNA-binding domain"/>
    <property type="match status" value="1"/>
</dbReference>
<protein>
    <submittedName>
        <fullName evidence="6">IclR family transcriptional regulator</fullName>
    </submittedName>
</protein>
<accession>A0AAP4BNG3</accession>
<feature type="domain" description="HTH iclR-type" evidence="4">
    <location>
        <begin position="10"/>
        <end position="69"/>
    </location>
</feature>
<dbReference type="GO" id="GO:0003700">
    <property type="term" value="F:DNA-binding transcription factor activity"/>
    <property type="evidence" value="ECO:0007669"/>
    <property type="project" value="TreeGrafter"/>
</dbReference>
<evidence type="ECO:0000313" key="7">
    <source>
        <dbReference type="Proteomes" id="UP001224412"/>
    </source>
</evidence>
<evidence type="ECO:0000259" key="5">
    <source>
        <dbReference type="PROSITE" id="PS51078"/>
    </source>
</evidence>
<dbReference type="PANTHER" id="PTHR30136">
    <property type="entry name" value="HELIX-TURN-HELIX TRANSCRIPTIONAL REGULATOR, ICLR FAMILY"/>
    <property type="match status" value="1"/>
</dbReference>
<organism evidence="6 7">
    <name type="scientific">Corynebacterium pseudodiphtheriticum</name>
    <dbReference type="NCBI Taxonomy" id="37637"/>
    <lineage>
        <taxon>Bacteria</taxon>
        <taxon>Bacillati</taxon>
        <taxon>Actinomycetota</taxon>
        <taxon>Actinomycetes</taxon>
        <taxon>Mycobacteriales</taxon>
        <taxon>Corynebacteriaceae</taxon>
        <taxon>Corynebacterium</taxon>
    </lineage>
</organism>
<feature type="domain" description="IclR-ED" evidence="5">
    <location>
        <begin position="49"/>
        <end position="233"/>
    </location>
</feature>
<dbReference type="GO" id="GO:0045892">
    <property type="term" value="P:negative regulation of DNA-templated transcription"/>
    <property type="evidence" value="ECO:0007669"/>
    <property type="project" value="TreeGrafter"/>
</dbReference>
<dbReference type="SUPFAM" id="SSF55781">
    <property type="entry name" value="GAF domain-like"/>
    <property type="match status" value="1"/>
</dbReference>
<gene>
    <name evidence="6" type="ORF">QPX42_01155</name>
</gene>
<evidence type="ECO:0000256" key="2">
    <source>
        <dbReference type="ARBA" id="ARBA00023125"/>
    </source>
</evidence>
<keyword evidence="2" id="KW-0238">DNA-binding</keyword>
<dbReference type="SMART" id="SM00346">
    <property type="entry name" value="HTH_ICLR"/>
    <property type="match status" value="1"/>
</dbReference>
<dbReference type="Proteomes" id="UP001224412">
    <property type="component" value="Unassembled WGS sequence"/>
</dbReference>
<proteinExistence type="predicted"/>
<evidence type="ECO:0000256" key="3">
    <source>
        <dbReference type="ARBA" id="ARBA00023163"/>
    </source>
</evidence>
<dbReference type="Gene3D" id="3.30.450.40">
    <property type="match status" value="1"/>
</dbReference>
<sequence length="233" mass="24801">MGRYSEISGIKVLDRAIAIMKATATTPMNLSELCTDTGIPRATAHRLASALEMHRILARRADGRWGAGPELPGSQDKLVATATPFMEKLMESTGESVQLYQRRGDERICIAACEPASGLHNVVPVGSTLTLNSGSAARVLLAAITDTVERDRILHTASYTLADVTDAVERGWSESIGEREPGLASISAPVHDAANTVVAVLSISGPIERMHPSPSECYAGIIQQTARELSAQL</sequence>
<keyword evidence="1" id="KW-0805">Transcription regulation</keyword>
<dbReference type="SUPFAM" id="SSF46785">
    <property type="entry name" value="Winged helix' DNA-binding domain"/>
    <property type="match status" value="1"/>
</dbReference>
<dbReference type="InterPro" id="IPR036390">
    <property type="entry name" value="WH_DNA-bd_sf"/>
</dbReference>
<dbReference type="Pfam" id="PF09339">
    <property type="entry name" value="HTH_IclR"/>
    <property type="match status" value="1"/>
</dbReference>
<dbReference type="PANTHER" id="PTHR30136:SF39">
    <property type="entry name" value="TRANSCRIPTIONAL REGULATORY PROTEIN"/>
    <property type="match status" value="1"/>
</dbReference>
<dbReference type="PROSITE" id="PS51078">
    <property type="entry name" value="ICLR_ED"/>
    <property type="match status" value="1"/>
</dbReference>
<evidence type="ECO:0000256" key="1">
    <source>
        <dbReference type="ARBA" id="ARBA00023015"/>
    </source>
</evidence>
<dbReference type="InterPro" id="IPR014757">
    <property type="entry name" value="Tscrpt_reg_IclR_C"/>
</dbReference>
<dbReference type="AlphaFoldDB" id="A0AAP4BNG3"/>
<comment type="caution">
    <text evidence="6">The sequence shown here is derived from an EMBL/GenBank/DDBJ whole genome shotgun (WGS) entry which is preliminary data.</text>
</comment>
<name>A0AAP4BNG3_9CORY</name>
<evidence type="ECO:0000313" key="6">
    <source>
        <dbReference type="EMBL" id="MDK4306168.1"/>
    </source>
</evidence>
<evidence type="ECO:0000259" key="4">
    <source>
        <dbReference type="PROSITE" id="PS51077"/>
    </source>
</evidence>
<reference evidence="6" key="1">
    <citation type="submission" date="2023-05" db="EMBL/GenBank/DDBJ databases">
        <title>Metabolic capabilities are highly conserved among human nasal-associated Corynebacterium species in pangenomic analyses.</title>
        <authorList>
            <person name="Tran T.H."/>
            <person name="Roberts A.Q."/>
            <person name="Escapa I.F."/>
            <person name="Gao W."/>
            <person name="Conlan S."/>
            <person name="Kong H."/>
            <person name="Segre J.A."/>
            <person name="Kelly M.S."/>
            <person name="Lemon K.P."/>
        </authorList>
    </citation>
    <scope>NUCLEOTIDE SEQUENCE</scope>
    <source>
        <strain evidence="6">KPL2773</strain>
    </source>
</reference>
<dbReference type="GeneID" id="42781406"/>
<dbReference type="Pfam" id="PF01614">
    <property type="entry name" value="IclR_C"/>
    <property type="match status" value="1"/>
</dbReference>